<reference evidence="3" key="1">
    <citation type="submission" date="2019-07" db="EMBL/GenBank/DDBJ databases">
        <authorList>
            <person name="Dittberner H."/>
        </authorList>
    </citation>
    <scope>NUCLEOTIDE SEQUENCE [LARGE SCALE GENOMIC DNA]</scope>
</reference>
<organism evidence="3 4">
    <name type="scientific">Arabis nemorensis</name>
    <dbReference type="NCBI Taxonomy" id="586526"/>
    <lineage>
        <taxon>Eukaryota</taxon>
        <taxon>Viridiplantae</taxon>
        <taxon>Streptophyta</taxon>
        <taxon>Embryophyta</taxon>
        <taxon>Tracheophyta</taxon>
        <taxon>Spermatophyta</taxon>
        <taxon>Magnoliopsida</taxon>
        <taxon>eudicotyledons</taxon>
        <taxon>Gunneridae</taxon>
        <taxon>Pentapetalae</taxon>
        <taxon>rosids</taxon>
        <taxon>malvids</taxon>
        <taxon>Brassicales</taxon>
        <taxon>Brassicaceae</taxon>
        <taxon>Arabideae</taxon>
        <taxon>Arabis</taxon>
    </lineage>
</organism>
<keyword evidence="4" id="KW-1185">Reference proteome</keyword>
<sequence>MVDCGFDAYQLPVVPRACRSPRGRRQKWKKKLRSESEVLAQVVGKLPGDCKNRVAIAHEPKEDFFVNNFLETMEVKVKPQLGREKPSPVLLSKDWLALGPSISSSPITEEGNSEIDGKRKMCYTKGRGSCSSQESQNMYPLKKRKLFNQNHRPESCDAPSTELLVDISESATVGSLKIAVHEAVTRILEDGINIGVLLQGKTIVDDSKTLLQIGIPRDDDDDHNLSSLGFTLEPRSSETTTRTLISSSPKTRLRAPGSMESIETVVAKAVVPVRMKPASRSEMVQRRIRRPFTVSEVEALVDALERLGTGRTNGKRWFTRQRYQQSKGEANQCLKTFLIGF</sequence>
<comment type="caution">
    <text evidence="3">The sequence shown here is derived from an EMBL/GenBank/DDBJ whole genome shotgun (WGS) entry which is preliminary data.</text>
</comment>
<keyword evidence="1" id="KW-0238">DNA-binding</keyword>
<feature type="domain" description="Telomere repeat-binding protein 1-6-like ubiquitin-like" evidence="2">
    <location>
        <begin position="162"/>
        <end position="217"/>
    </location>
</feature>
<dbReference type="Proteomes" id="UP000489600">
    <property type="component" value="Unassembled WGS sequence"/>
</dbReference>
<protein>
    <recommendedName>
        <fullName evidence="2">Telomere repeat-binding protein 1-6-like ubiquitin-like domain-containing protein</fullName>
    </recommendedName>
</protein>
<dbReference type="InterPro" id="IPR057625">
    <property type="entry name" value="TPR1-6-like_ubiquitin"/>
</dbReference>
<name>A0A565BW18_9BRAS</name>
<dbReference type="PANTHER" id="PTHR21717:SF79">
    <property type="entry name" value="TELOMERE REPEAT-BINDING PROTEIN 6"/>
    <property type="match status" value="1"/>
</dbReference>
<evidence type="ECO:0000256" key="1">
    <source>
        <dbReference type="ARBA" id="ARBA00023125"/>
    </source>
</evidence>
<dbReference type="GO" id="GO:0043565">
    <property type="term" value="F:sequence-specific DNA binding"/>
    <property type="evidence" value="ECO:0007669"/>
    <property type="project" value="UniProtKB-ARBA"/>
</dbReference>
<proteinExistence type="predicted"/>
<evidence type="ECO:0000259" key="2">
    <source>
        <dbReference type="Pfam" id="PF23603"/>
    </source>
</evidence>
<dbReference type="SUPFAM" id="SSF54236">
    <property type="entry name" value="Ubiquitin-like"/>
    <property type="match status" value="1"/>
</dbReference>
<dbReference type="Gene3D" id="1.10.246.220">
    <property type="match status" value="1"/>
</dbReference>
<dbReference type="AlphaFoldDB" id="A0A565BW18"/>
<evidence type="ECO:0000313" key="3">
    <source>
        <dbReference type="EMBL" id="VVB05584.1"/>
    </source>
</evidence>
<accession>A0A565BW18</accession>
<dbReference type="Pfam" id="PF23603">
    <property type="entry name" value="Ubiquitin_TPR1"/>
    <property type="match status" value="1"/>
</dbReference>
<dbReference type="EMBL" id="CABITT030000005">
    <property type="protein sequence ID" value="VVB05584.1"/>
    <property type="molecule type" value="Genomic_DNA"/>
</dbReference>
<evidence type="ECO:0000313" key="4">
    <source>
        <dbReference type="Proteomes" id="UP000489600"/>
    </source>
</evidence>
<dbReference type="PANTHER" id="PTHR21717">
    <property type="entry name" value="TELOMERIC REPEAT BINDING PROTEIN"/>
    <property type="match status" value="1"/>
</dbReference>
<dbReference type="InterPro" id="IPR031105">
    <property type="entry name" value="TRP_plant"/>
</dbReference>
<dbReference type="OrthoDB" id="2020981at2759"/>
<dbReference type="InterPro" id="IPR029071">
    <property type="entry name" value="Ubiquitin-like_domsf"/>
</dbReference>
<gene>
    <name evidence="3" type="ORF">ANE_LOCUS16028</name>
</gene>